<comment type="similarity">
    <text evidence="2 8">Belongs to the peptidase C12 family.</text>
</comment>
<dbReference type="Pfam" id="PF18031">
    <property type="entry name" value="UCH_C"/>
    <property type="match status" value="1"/>
</dbReference>
<dbReference type="GO" id="GO:0016579">
    <property type="term" value="P:protein deubiquitination"/>
    <property type="evidence" value="ECO:0007669"/>
    <property type="project" value="TreeGrafter"/>
</dbReference>
<evidence type="ECO:0000313" key="12">
    <source>
        <dbReference type="Proteomes" id="UP000789572"/>
    </source>
</evidence>
<proteinExistence type="inferred from homology"/>
<dbReference type="EMBL" id="CAJVPJ010001567">
    <property type="protein sequence ID" value="CAG8596250.1"/>
    <property type="molecule type" value="Genomic_DNA"/>
</dbReference>
<protein>
    <recommendedName>
        <fullName evidence="3">ubiquitinyl hydrolase 1</fullName>
        <ecNumber evidence="3">3.4.19.12</ecNumber>
    </recommendedName>
</protein>
<keyword evidence="4" id="KW-0645">Protease</keyword>
<comment type="caution">
    <text evidence="11">The sequence shown here is derived from an EMBL/GenBank/DDBJ whole genome shotgun (WGS) entry which is preliminary data.</text>
</comment>
<evidence type="ECO:0000256" key="5">
    <source>
        <dbReference type="ARBA" id="ARBA00022786"/>
    </source>
</evidence>
<evidence type="ECO:0000313" key="11">
    <source>
        <dbReference type="EMBL" id="CAG8596250.1"/>
    </source>
</evidence>
<organism evidence="11 12">
    <name type="scientific">Paraglomus occultum</name>
    <dbReference type="NCBI Taxonomy" id="144539"/>
    <lineage>
        <taxon>Eukaryota</taxon>
        <taxon>Fungi</taxon>
        <taxon>Fungi incertae sedis</taxon>
        <taxon>Mucoromycota</taxon>
        <taxon>Glomeromycotina</taxon>
        <taxon>Glomeromycetes</taxon>
        <taxon>Paraglomerales</taxon>
        <taxon>Paraglomeraceae</taxon>
        <taxon>Paraglomus</taxon>
    </lineage>
</organism>
<dbReference type="Pfam" id="PF01088">
    <property type="entry name" value="Peptidase_C12"/>
    <property type="match status" value="1"/>
</dbReference>
<reference evidence="11" key="1">
    <citation type="submission" date="2021-06" db="EMBL/GenBank/DDBJ databases">
        <authorList>
            <person name="Kallberg Y."/>
            <person name="Tangrot J."/>
            <person name="Rosling A."/>
        </authorList>
    </citation>
    <scope>NUCLEOTIDE SEQUENCE</scope>
    <source>
        <strain evidence="11">IA702</strain>
    </source>
</reference>
<dbReference type="InterPro" id="IPR001578">
    <property type="entry name" value="Peptidase_C12_UCH"/>
</dbReference>
<keyword evidence="7" id="KW-0788">Thiol protease</keyword>
<evidence type="ECO:0000256" key="4">
    <source>
        <dbReference type="ARBA" id="ARBA00022670"/>
    </source>
</evidence>
<dbReference type="PANTHER" id="PTHR10589">
    <property type="entry name" value="UBIQUITIN CARBOXYL-TERMINAL HYDROLASE"/>
    <property type="match status" value="1"/>
</dbReference>
<evidence type="ECO:0000259" key="10">
    <source>
        <dbReference type="PROSITE" id="PS52048"/>
    </source>
</evidence>
<dbReference type="InterPro" id="IPR036959">
    <property type="entry name" value="Peptidase_C12_UCH_sf"/>
</dbReference>
<comment type="caution">
    <text evidence="8">Lacks conserved residue(s) required for the propagation of feature annotation.</text>
</comment>
<evidence type="ECO:0000256" key="8">
    <source>
        <dbReference type="PROSITE-ProRule" id="PRU01393"/>
    </source>
</evidence>
<dbReference type="SUPFAM" id="SSF54001">
    <property type="entry name" value="Cysteine proteinases"/>
    <property type="match status" value="1"/>
</dbReference>
<feature type="domain" description="UCH catalytic" evidence="10">
    <location>
        <begin position="18"/>
        <end position="254"/>
    </location>
</feature>
<name>A0A9N9CBV8_9GLOM</name>
<dbReference type="GO" id="GO:0004843">
    <property type="term" value="F:cysteine-type deubiquitinase activity"/>
    <property type="evidence" value="ECO:0007669"/>
    <property type="project" value="UniProtKB-EC"/>
</dbReference>
<dbReference type="PANTHER" id="PTHR10589:SF16">
    <property type="entry name" value="UBIQUITIN CARBOXYL-TERMINAL HYDROLASE ISOZYME L5"/>
    <property type="match status" value="1"/>
</dbReference>
<comment type="catalytic activity">
    <reaction evidence="1">
        <text>Thiol-dependent hydrolysis of ester, thioester, amide, peptide and isopeptide bonds formed by the C-terminal Gly of ubiquitin (a 76-residue protein attached to proteins as an intracellular targeting signal).</text>
        <dbReference type="EC" id="3.4.19.12"/>
    </reaction>
</comment>
<keyword evidence="12" id="KW-1185">Reference proteome</keyword>
<dbReference type="Gene3D" id="3.40.532.10">
    <property type="entry name" value="Peptidase C12, ubiquitin carboxyl-terminal hydrolase"/>
    <property type="match status" value="1"/>
</dbReference>
<evidence type="ECO:0000256" key="1">
    <source>
        <dbReference type="ARBA" id="ARBA00000707"/>
    </source>
</evidence>
<dbReference type="InterPro" id="IPR038765">
    <property type="entry name" value="Papain-like_cys_pep_sf"/>
</dbReference>
<dbReference type="EC" id="3.4.19.12" evidence="3"/>
<dbReference type="GO" id="GO:0006511">
    <property type="term" value="P:ubiquitin-dependent protein catabolic process"/>
    <property type="evidence" value="ECO:0007669"/>
    <property type="project" value="UniProtKB-UniRule"/>
</dbReference>
<gene>
    <name evidence="11" type="ORF">POCULU_LOCUS7230</name>
</gene>
<evidence type="ECO:0000256" key="9">
    <source>
        <dbReference type="PROSITE-ProRule" id="PRU01394"/>
    </source>
</evidence>
<evidence type="ECO:0000256" key="6">
    <source>
        <dbReference type="ARBA" id="ARBA00022801"/>
    </source>
</evidence>
<keyword evidence="6" id="KW-0378">Hydrolase</keyword>
<dbReference type="GO" id="GO:0005737">
    <property type="term" value="C:cytoplasm"/>
    <property type="evidence" value="ECO:0007669"/>
    <property type="project" value="TreeGrafter"/>
</dbReference>
<accession>A0A9N9CBV8</accession>
<dbReference type="PROSITE" id="PS52049">
    <property type="entry name" value="ULD"/>
    <property type="match status" value="1"/>
</dbReference>
<dbReference type="InterPro" id="IPR041507">
    <property type="entry name" value="UCH_C"/>
</dbReference>
<dbReference type="Proteomes" id="UP000789572">
    <property type="component" value="Unassembled WGS sequence"/>
</dbReference>
<evidence type="ECO:0000256" key="3">
    <source>
        <dbReference type="ARBA" id="ARBA00012759"/>
    </source>
</evidence>
<dbReference type="PROSITE" id="PS52048">
    <property type="entry name" value="UCH_DOMAIN"/>
    <property type="match status" value="1"/>
</dbReference>
<dbReference type="OrthoDB" id="1924260at2759"/>
<evidence type="ECO:0000256" key="2">
    <source>
        <dbReference type="ARBA" id="ARBA00009326"/>
    </source>
</evidence>
<evidence type="ECO:0000256" key="7">
    <source>
        <dbReference type="ARBA" id="ARBA00022807"/>
    </source>
</evidence>
<sequence length="441" mass="50830">MSARTDEPNLSRSVVSGPWCLIESDPGDYDGYKVLSTIDFGVFTELLRGLGVRGAQVEEVWWSIEETSEWEKFGDVYGLIFLFKMKKDLRLNIDIDDDEDWKEVIENACATLALLNIVLNREELDLSEELQQFKEFTSDFASPLRGLAITNHAPFRDVHNSFARFDAIYPLFAKETAKAKKKKMSQEPEEAYHYVGFVPVNGYVWEIDGLARAPIKLGECTLDNWLEVARASVEEKMQEFAEENAQFNLMAVVKDQVLEHEEKMKAQIFLKGVVEKQLDELDKEWAKSDNSQHIDFISLSEEELRETGVRTQVTEEVKKIMNLKTISEFLSLRSSIISRIEQEKSAVVNEREKQEQYRLDNVRRRHNYIPFIKEFVTILHERGELEDLVIDSMGPEIIKFLDDVDGLTEDSSAETMDTDKVDNIAEDDEEVIMIEKIANET</sequence>
<dbReference type="Gene3D" id="1.20.58.860">
    <property type="match status" value="1"/>
</dbReference>
<dbReference type="AlphaFoldDB" id="A0A9N9CBV8"/>
<keyword evidence="5 9" id="KW-0833">Ubl conjugation pathway</keyword>